<dbReference type="EMBL" id="VDFR01000038">
    <property type="protein sequence ID" value="TNC48204.1"/>
    <property type="molecule type" value="Genomic_DNA"/>
</dbReference>
<organism evidence="2 3">
    <name type="scientific">Mumia zhuanghuii</name>
    <dbReference type="NCBI Taxonomy" id="2585211"/>
    <lineage>
        <taxon>Bacteria</taxon>
        <taxon>Bacillati</taxon>
        <taxon>Actinomycetota</taxon>
        <taxon>Actinomycetes</taxon>
        <taxon>Propionibacteriales</taxon>
        <taxon>Nocardioidaceae</taxon>
        <taxon>Mumia</taxon>
    </lineage>
</organism>
<proteinExistence type="predicted"/>
<reference evidence="2 3" key="1">
    <citation type="submission" date="2019-05" db="EMBL/GenBank/DDBJ databases">
        <title>Mumia sp. nov., isolated from the intestinal contents of plateau pika (Ochotona curzoniae) in the Qinghai-Tibet plateau of China.</title>
        <authorList>
            <person name="Tian Z."/>
        </authorList>
    </citation>
    <scope>NUCLEOTIDE SEQUENCE [LARGE SCALE GENOMIC DNA]</scope>
    <source>
        <strain evidence="3">527</strain>
        <strain evidence="2">Z527</strain>
    </source>
</reference>
<evidence type="ECO:0000313" key="3">
    <source>
        <dbReference type="Proteomes" id="UP000306740"/>
    </source>
</evidence>
<sequence>MDIEHDPVIAAIAERRGGYFTTADARRNGYGPGVLRSARARKVITKVRYGAWALTPTYAGLTATDQYAVRCLAVADKLGPGTVLTHHSAIAVRGLPLVGIDLSVVHVTRLDQRNGRTVAGVRFHEGALSDSEIGEVDGRVVSALPRALWESASLAHVRSGVVLMDAALHQGLVDRDQLERAERRHRGWHGSPRASAALAFADGRAESPGESLGRWMFHVFDLPKPELQFDVFDEHGTFLGRSDYAWPEWHHLGEFDGLRKYYRPYKEGDDTSKVVVSEKQREEQMCGQRFGMSRLIWNDVLTLDRGVAARVLAQLKQSRRLFG</sequence>
<dbReference type="RefSeq" id="WP_139084889.1">
    <property type="nucleotide sequence ID" value="NZ_VDFR01000037.1"/>
</dbReference>
<evidence type="ECO:0000313" key="2">
    <source>
        <dbReference type="EMBL" id="TNC48270.1"/>
    </source>
</evidence>
<name>A0A5C4MQS8_9ACTN</name>
<protein>
    <submittedName>
        <fullName evidence="2">Type IV toxin-antitoxin system AbiEi family antitoxin domain-containing protein</fullName>
    </submittedName>
</protein>
<comment type="caution">
    <text evidence="2">The sequence shown here is derived from an EMBL/GenBank/DDBJ whole genome shotgun (WGS) entry which is preliminary data.</text>
</comment>
<dbReference type="Proteomes" id="UP000306740">
    <property type="component" value="Unassembled WGS sequence"/>
</dbReference>
<dbReference type="EMBL" id="VDFR01000037">
    <property type="protein sequence ID" value="TNC48270.1"/>
    <property type="molecule type" value="Genomic_DNA"/>
</dbReference>
<dbReference type="OrthoDB" id="5143202at2"/>
<gene>
    <name evidence="2" type="ORF">FHE65_07520</name>
    <name evidence="1" type="ORF">FHE65_07580</name>
</gene>
<evidence type="ECO:0000313" key="1">
    <source>
        <dbReference type="EMBL" id="TNC48204.1"/>
    </source>
</evidence>
<dbReference type="AlphaFoldDB" id="A0A5C4MQS8"/>
<accession>A0A5C4MQS8</accession>